<feature type="domain" description="Thioredoxin" evidence="6">
    <location>
        <begin position="38"/>
        <end position="204"/>
    </location>
</feature>
<keyword evidence="3" id="KW-0479">Metal-binding</keyword>
<sequence length="204" mass="21981">MNPSAMIKHMFPALCLPLALVLAGCEMSGDSPTGKPPLEGARIGGPFTLVDKNGKTVKWSDFDGRYRIVYFGYAYCPDVCPFDMQKLMQGFAKFAKAHPDLADDVQPIFITIDPARDTPQVIGEFTSAFSDRLLGLTGTNDEIKSAAKAFGVYYAKGKTSPGGGYLMDHTRGTYLMGRKGEPIALVPIDGGPDAVAADLAKWIH</sequence>
<reference evidence="7 8" key="1">
    <citation type="submission" date="2013-09" db="EMBL/GenBank/DDBJ databases">
        <title>Whole genome shotgun sequence of Novosphingobium tardaugens NBRC 16725.</title>
        <authorList>
            <person name="Isaki S."/>
            <person name="Hosoyama A."/>
            <person name="Tsuchikane K."/>
            <person name="Katsumata H."/>
            <person name="Ando Y."/>
            <person name="Yamazaki S."/>
            <person name="Fujita N."/>
        </authorList>
    </citation>
    <scope>NUCLEOTIDE SEQUENCE [LARGE SCALE GENOMIC DNA]</scope>
    <source>
        <strain evidence="7 8">NBRC 16725</strain>
    </source>
</reference>
<evidence type="ECO:0000259" key="6">
    <source>
        <dbReference type="PROSITE" id="PS51352"/>
    </source>
</evidence>
<feature type="chain" id="PRO_5030177875" evidence="5">
    <location>
        <begin position="24"/>
        <end position="204"/>
    </location>
</feature>
<gene>
    <name evidence="7" type="ORF">NT2_04_04760</name>
</gene>
<dbReference type="SUPFAM" id="SSF52833">
    <property type="entry name" value="Thioredoxin-like"/>
    <property type="match status" value="1"/>
</dbReference>
<dbReference type="InterPro" id="IPR036249">
    <property type="entry name" value="Thioredoxin-like_sf"/>
</dbReference>
<evidence type="ECO:0000256" key="2">
    <source>
        <dbReference type="ARBA" id="ARBA00023008"/>
    </source>
</evidence>
<name>U3A2T1_9SPHN</name>
<keyword evidence="8" id="KW-1185">Reference proteome</keyword>
<evidence type="ECO:0000256" key="3">
    <source>
        <dbReference type="PIRSR" id="PIRSR603782-1"/>
    </source>
</evidence>
<dbReference type="OrthoDB" id="9790194at2"/>
<dbReference type="InterPro" id="IPR003782">
    <property type="entry name" value="SCO1/SenC"/>
</dbReference>
<comment type="caution">
    <text evidence="7">The sequence shown here is derived from an EMBL/GenBank/DDBJ whole genome shotgun (WGS) entry which is preliminary data.</text>
</comment>
<dbReference type="Gene3D" id="3.40.30.10">
    <property type="entry name" value="Glutaredoxin"/>
    <property type="match status" value="1"/>
</dbReference>
<organism evidence="7 8">
    <name type="scientific">Caenibius tardaugens NBRC 16725</name>
    <dbReference type="NCBI Taxonomy" id="1219035"/>
    <lineage>
        <taxon>Bacteria</taxon>
        <taxon>Pseudomonadati</taxon>
        <taxon>Pseudomonadota</taxon>
        <taxon>Alphaproteobacteria</taxon>
        <taxon>Sphingomonadales</taxon>
        <taxon>Erythrobacteraceae</taxon>
        <taxon>Caenibius</taxon>
    </lineage>
</organism>
<comment type="similarity">
    <text evidence="1">Belongs to the SCO1/2 family.</text>
</comment>
<feature type="binding site" evidence="3">
    <location>
        <position position="169"/>
    </location>
    <ligand>
        <name>Cu cation</name>
        <dbReference type="ChEBI" id="CHEBI:23378"/>
    </ligand>
</feature>
<evidence type="ECO:0000256" key="5">
    <source>
        <dbReference type="SAM" id="SignalP"/>
    </source>
</evidence>
<feature type="binding site" evidence="3">
    <location>
        <position position="80"/>
    </location>
    <ligand>
        <name>Cu cation</name>
        <dbReference type="ChEBI" id="CHEBI:23378"/>
    </ligand>
</feature>
<dbReference type="Pfam" id="PF02630">
    <property type="entry name" value="SCO1-SenC"/>
    <property type="match status" value="1"/>
</dbReference>
<dbReference type="EMBL" id="BASZ01000004">
    <property type="protein sequence ID" value="GAD49063.1"/>
    <property type="molecule type" value="Genomic_DNA"/>
</dbReference>
<dbReference type="GO" id="GO:0046872">
    <property type="term" value="F:metal ion binding"/>
    <property type="evidence" value="ECO:0007669"/>
    <property type="project" value="UniProtKB-KW"/>
</dbReference>
<evidence type="ECO:0000313" key="7">
    <source>
        <dbReference type="EMBL" id="GAD49063.1"/>
    </source>
</evidence>
<evidence type="ECO:0000256" key="1">
    <source>
        <dbReference type="ARBA" id="ARBA00010996"/>
    </source>
</evidence>
<proteinExistence type="inferred from homology"/>
<dbReference type="CDD" id="cd02968">
    <property type="entry name" value="SCO"/>
    <property type="match status" value="1"/>
</dbReference>
<dbReference type="RefSeq" id="WP_021689970.1">
    <property type="nucleotide sequence ID" value="NZ_BASZ01000004.1"/>
</dbReference>
<protein>
    <submittedName>
        <fullName evidence="7">Copper chaperone SCO1/SenC family protein</fullName>
    </submittedName>
</protein>
<dbReference type="eggNOG" id="COG1999">
    <property type="taxonomic scope" value="Bacteria"/>
</dbReference>
<dbReference type="FunFam" id="3.40.30.10:FF:000013">
    <property type="entry name" value="Blast:Protein SCO1 homolog, mitochondrial"/>
    <property type="match status" value="1"/>
</dbReference>
<feature type="binding site" evidence="3">
    <location>
        <position position="76"/>
    </location>
    <ligand>
        <name>Cu cation</name>
        <dbReference type="ChEBI" id="CHEBI:23378"/>
    </ligand>
</feature>
<keyword evidence="5" id="KW-0732">Signal</keyword>
<accession>U3A2T1</accession>
<keyword evidence="2 3" id="KW-0186">Copper</keyword>
<dbReference type="PANTHER" id="PTHR12151:SF25">
    <property type="entry name" value="LINALOOL DEHYDRATASE_ISOMERASE DOMAIN-CONTAINING PROTEIN"/>
    <property type="match status" value="1"/>
</dbReference>
<dbReference type="PANTHER" id="PTHR12151">
    <property type="entry name" value="ELECTRON TRANSPORT PROTIN SCO1/SENC FAMILY MEMBER"/>
    <property type="match status" value="1"/>
</dbReference>
<dbReference type="KEGG" id="ntd:EGO55_07910"/>
<evidence type="ECO:0000313" key="8">
    <source>
        <dbReference type="Proteomes" id="UP000016568"/>
    </source>
</evidence>
<dbReference type="PROSITE" id="PS51352">
    <property type="entry name" value="THIOREDOXIN_2"/>
    <property type="match status" value="1"/>
</dbReference>
<evidence type="ECO:0000256" key="4">
    <source>
        <dbReference type="PIRSR" id="PIRSR603782-2"/>
    </source>
</evidence>
<feature type="disulfide bond" description="Redox-active" evidence="4">
    <location>
        <begin position="76"/>
        <end position="80"/>
    </location>
</feature>
<dbReference type="InterPro" id="IPR013766">
    <property type="entry name" value="Thioredoxin_domain"/>
</dbReference>
<dbReference type="Proteomes" id="UP000016568">
    <property type="component" value="Unassembled WGS sequence"/>
</dbReference>
<feature type="signal peptide" evidence="5">
    <location>
        <begin position="1"/>
        <end position="23"/>
    </location>
</feature>
<dbReference type="AlphaFoldDB" id="U3A2T1"/>
<keyword evidence="4" id="KW-1015">Disulfide bond</keyword>